<evidence type="ECO:0000313" key="3">
    <source>
        <dbReference type="Proteomes" id="UP000003793"/>
    </source>
</evidence>
<protein>
    <submittedName>
        <fullName evidence="2">Uncharacterized protein</fullName>
    </submittedName>
</protein>
<dbReference type="HOGENOM" id="CLU_3060518_0_0_9"/>
<comment type="caution">
    <text evidence="2">The sequence shown here is derived from an EMBL/GenBank/DDBJ whole genome shotgun (WGS) entry which is preliminary data.</text>
</comment>
<feature type="compositionally biased region" description="Basic and acidic residues" evidence="1">
    <location>
        <begin position="29"/>
        <end position="41"/>
    </location>
</feature>
<evidence type="ECO:0000256" key="1">
    <source>
        <dbReference type="SAM" id="MobiDB-lite"/>
    </source>
</evidence>
<organism evidence="2 3">
    <name type="scientific">Coprococcus comes ATCC 27758</name>
    <dbReference type="NCBI Taxonomy" id="470146"/>
    <lineage>
        <taxon>Bacteria</taxon>
        <taxon>Bacillati</taxon>
        <taxon>Bacillota</taxon>
        <taxon>Clostridia</taxon>
        <taxon>Lachnospirales</taxon>
        <taxon>Lachnospiraceae</taxon>
        <taxon>Coprococcus</taxon>
    </lineage>
</organism>
<dbReference type="AlphaFoldDB" id="C0B735"/>
<proteinExistence type="predicted"/>
<dbReference type="EMBL" id="ABVR01000037">
    <property type="protein sequence ID" value="EEG90728.1"/>
    <property type="molecule type" value="Genomic_DNA"/>
</dbReference>
<feature type="region of interest" description="Disordered" evidence="1">
    <location>
        <begin position="23"/>
        <end position="53"/>
    </location>
</feature>
<gene>
    <name evidence="2" type="ORF">COPCOM_00956</name>
</gene>
<accession>C0B735</accession>
<reference evidence="2 3" key="1">
    <citation type="submission" date="2009-02" db="EMBL/GenBank/DDBJ databases">
        <authorList>
            <person name="Fulton L."/>
            <person name="Clifton S."/>
            <person name="Fulton B."/>
            <person name="Xu J."/>
            <person name="Minx P."/>
            <person name="Pepin K.H."/>
            <person name="Johnson M."/>
            <person name="Bhonagiri V."/>
            <person name="Nash W.E."/>
            <person name="Mardis E.R."/>
            <person name="Wilson R.K."/>
        </authorList>
    </citation>
    <scope>NUCLEOTIDE SEQUENCE [LARGE SCALE GENOMIC DNA]</scope>
    <source>
        <strain evidence="2 3">ATCC 27758</strain>
    </source>
</reference>
<name>C0B735_9FIRM</name>
<sequence length="53" mass="6575">MRKIQKRFLSEVSGKDRLFMIRFHRKRSQRENSHLQKKESVRQWTGSMRKAKK</sequence>
<reference evidence="2 3" key="2">
    <citation type="submission" date="2009-03" db="EMBL/GenBank/DDBJ databases">
        <title>Draft genome sequence of Coprococcus comes (ATCC 27758).</title>
        <authorList>
            <person name="Sudarsanam P."/>
            <person name="Ley R."/>
            <person name="Guruge J."/>
            <person name="Turnbaugh P.J."/>
            <person name="Mahowald M."/>
            <person name="Liep D."/>
            <person name="Gordon J."/>
        </authorList>
    </citation>
    <scope>NUCLEOTIDE SEQUENCE [LARGE SCALE GENOMIC DNA]</scope>
    <source>
        <strain evidence="2 3">ATCC 27758</strain>
    </source>
</reference>
<dbReference type="Proteomes" id="UP000003793">
    <property type="component" value="Unassembled WGS sequence"/>
</dbReference>
<evidence type="ECO:0000313" key="2">
    <source>
        <dbReference type="EMBL" id="EEG90728.1"/>
    </source>
</evidence>